<dbReference type="EMBL" id="LR783704">
    <property type="protein sequence ID" value="CAB3228760.1"/>
    <property type="molecule type" value="mRNA"/>
</dbReference>
<proteinExistence type="evidence at transcript level"/>
<feature type="coiled-coil region" evidence="1">
    <location>
        <begin position="411"/>
        <end position="438"/>
    </location>
</feature>
<evidence type="ECO:0000256" key="1">
    <source>
        <dbReference type="SAM" id="Coils"/>
    </source>
</evidence>
<accession>A0A6F9D982</accession>
<feature type="coiled-coil region" evidence="1">
    <location>
        <begin position="249"/>
        <end position="283"/>
    </location>
</feature>
<organism evidence="2">
    <name type="scientific">Phallusia mammillata</name>
    <dbReference type="NCBI Taxonomy" id="59560"/>
    <lineage>
        <taxon>Eukaryota</taxon>
        <taxon>Metazoa</taxon>
        <taxon>Chordata</taxon>
        <taxon>Tunicata</taxon>
        <taxon>Ascidiacea</taxon>
        <taxon>Phlebobranchia</taxon>
        <taxon>Ascidiidae</taxon>
        <taxon>Phallusia</taxon>
    </lineage>
</organism>
<dbReference type="AlphaFoldDB" id="A0A6F9D982"/>
<protein>
    <submittedName>
        <fullName evidence="2">Intracellular protein transport protein USO1-like</fullName>
    </submittedName>
</protein>
<sequence>MAHPPSFSADNEVFTSDDIQGRLVDDSGAFEIVPSPQELHKKYQQFLRANGSRNNSAEWQDDVIFTTDEACDLSDATCSSNGSDFSFHDGDMAELIQKNKSYRQKNNELRSKNDQLLRNLETYEDELEKQKLEIIELEKEIKSCHEINRERENLHQEMEGMQLEMKESDEERKMLEEELKRKKNDEEDTLVVLNSLRDQVDTLSNEVRCLNEINQINRDETAELKGNCEKMQAEIELKSYYIDQKEEVIKGMKLQLEEYVVLHKNLQEEKEKLMNELREGQLEVSSYQSYFKFPDEITSAKSPRSGDTICNLKSELAAADQDVNESFNGGNLDFQFPNSPPNEVFHNYFMNRSGFNTSINNSTLGTPVVDQKQRLFVKKDENSTQTEQISTTDVVSQTTEPPIQQYEVETLLNVQEHCTELQEQLKWKEEEIESLNEYLDLEKSQKRYFTTQLEASRTKYGQVQIDLDKKSEETLQLTDIISKLCISKLHFWYQENFDPDVPEIETSYLINTGEQTSDSKATLIDALALESTSLSSKNKHISCLPLKSKWEDLRRLYRKMAVCMESDKLSAEARIFVLQKCQNLILDLIVDKFDKLASYLKEPNITVMPPKCDPGPTQSSFDHLRVLQSLVARLLSLSRNISNVKAEIPYFTAFRVFTHHTAELKQKIRDLKSTLASQPKQIIQKTYDEPFELNELGLDASVYEDPSVDEVSVDLLHCVVLPDIKTQWFKKILTHDSVFDAACIFFSVCRGFQKVVKSNRISSLVLFFMICVYLSISPMDYKVEPIF</sequence>
<dbReference type="PANTHER" id="PTHR23159:SF31">
    <property type="entry name" value="CENTROSOME-ASSOCIATED PROTEIN CEP250 ISOFORM X1"/>
    <property type="match status" value="1"/>
</dbReference>
<gene>
    <name evidence="2" type="primary">Ccdc88a-002</name>
</gene>
<keyword evidence="1" id="KW-0175">Coiled coil</keyword>
<dbReference type="PANTHER" id="PTHR23159">
    <property type="entry name" value="CENTROSOMAL PROTEIN 2"/>
    <property type="match status" value="1"/>
</dbReference>
<name>A0A6F9D982_9ASCI</name>
<reference evidence="2" key="1">
    <citation type="submission" date="2020-04" db="EMBL/GenBank/DDBJ databases">
        <authorList>
            <person name="Neveu A P."/>
        </authorList>
    </citation>
    <scope>NUCLEOTIDE SEQUENCE</scope>
    <source>
        <tissue evidence="2">Whole embryo</tissue>
    </source>
</reference>
<evidence type="ECO:0000313" key="2">
    <source>
        <dbReference type="EMBL" id="CAB3228760.1"/>
    </source>
</evidence>
<feature type="coiled-coil region" evidence="1">
    <location>
        <begin position="92"/>
        <end position="213"/>
    </location>
</feature>